<evidence type="ECO:0000256" key="6">
    <source>
        <dbReference type="HAMAP-Rule" id="MF_01899"/>
    </source>
</evidence>
<dbReference type="InterPro" id="IPR002121">
    <property type="entry name" value="HRDC_dom"/>
</dbReference>
<dbReference type="Gene3D" id="1.10.150.80">
    <property type="entry name" value="HRDC domain"/>
    <property type="match status" value="2"/>
</dbReference>
<dbReference type="SUPFAM" id="SSF47819">
    <property type="entry name" value="HRDC-like"/>
    <property type="match status" value="2"/>
</dbReference>
<comment type="cofactor">
    <cofactor evidence="6">
        <name>a divalent metal cation</name>
        <dbReference type="ChEBI" id="CHEBI:60240"/>
    </cofactor>
</comment>
<dbReference type="GO" id="GO:0008408">
    <property type="term" value="F:3'-5' exonuclease activity"/>
    <property type="evidence" value="ECO:0007669"/>
    <property type="project" value="InterPro"/>
</dbReference>
<dbReference type="Gene3D" id="3.30.420.10">
    <property type="entry name" value="Ribonuclease H-like superfamily/Ribonuclease H"/>
    <property type="match status" value="1"/>
</dbReference>
<feature type="domain" description="HRDC" evidence="7">
    <location>
        <begin position="221"/>
        <end position="300"/>
    </location>
</feature>
<dbReference type="Pfam" id="PF01612">
    <property type="entry name" value="DNA_pol_A_exo1"/>
    <property type="match status" value="1"/>
</dbReference>
<protein>
    <recommendedName>
        <fullName evidence="6">Ribonuclease D</fullName>
        <shortName evidence="6">RNase D</shortName>
        <ecNumber evidence="6">3.1.13.5</ecNumber>
    </recommendedName>
</protein>
<dbReference type="EMBL" id="UGTV01000015">
    <property type="protein sequence ID" value="SUC09721.1"/>
    <property type="molecule type" value="Genomic_DNA"/>
</dbReference>
<dbReference type="PANTHER" id="PTHR47649:SF1">
    <property type="entry name" value="RIBONUCLEASE D"/>
    <property type="match status" value="1"/>
</dbReference>
<dbReference type="AlphaFoldDB" id="A0A379ETL7"/>
<dbReference type="GO" id="GO:0000166">
    <property type="term" value="F:nucleotide binding"/>
    <property type="evidence" value="ECO:0007669"/>
    <property type="project" value="InterPro"/>
</dbReference>
<reference evidence="8 9" key="1">
    <citation type="submission" date="2018-06" db="EMBL/GenBank/DDBJ databases">
        <authorList>
            <consortium name="Pathogen Informatics"/>
            <person name="Doyle S."/>
        </authorList>
    </citation>
    <scope>NUCLEOTIDE SEQUENCE [LARGE SCALE GENOMIC DNA]</scope>
    <source>
        <strain evidence="8 9">NCTC11621</strain>
    </source>
</reference>
<comment type="function">
    <text evidence="6">Exonuclease involved in the 3' processing of various precursor tRNAs. Initiates hydrolysis at the 3'-terminus of an RNA molecule and releases 5'-mononucleotides.</text>
</comment>
<evidence type="ECO:0000256" key="4">
    <source>
        <dbReference type="ARBA" id="ARBA00022801"/>
    </source>
</evidence>
<keyword evidence="1 6" id="KW-0963">Cytoplasm</keyword>
<keyword evidence="4 6" id="KW-0378">Hydrolase</keyword>
<evidence type="ECO:0000313" key="8">
    <source>
        <dbReference type="EMBL" id="SUC09721.1"/>
    </source>
</evidence>
<dbReference type="PANTHER" id="PTHR47649">
    <property type="entry name" value="RIBONUCLEASE D"/>
    <property type="match status" value="1"/>
</dbReference>
<dbReference type="EC" id="3.1.13.5" evidence="6"/>
<dbReference type="GO" id="GO:0003676">
    <property type="term" value="F:nucleic acid binding"/>
    <property type="evidence" value="ECO:0007669"/>
    <property type="project" value="InterPro"/>
</dbReference>
<dbReference type="PROSITE" id="PS50967">
    <property type="entry name" value="HRDC"/>
    <property type="match status" value="1"/>
</dbReference>
<keyword evidence="2 6" id="KW-0819">tRNA processing</keyword>
<dbReference type="InterPro" id="IPR044876">
    <property type="entry name" value="HRDC_dom_sf"/>
</dbReference>
<evidence type="ECO:0000256" key="2">
    <source>
        <dbReference type="ARBA" id="ARBA00022694"/>
    </source>
</evidence>
<dbReference type="InterPro" id="IPR048579">
    <property type="entry name" value="RNAseD_HRDC_C"/>
</dbReference>
<name>A0A379ETL7_9PAST</name>
<dbReference type="SMART" id="SM00474">
    <property type="entry name" value="35EXOc"/>
    <property type="match status" value="1"/>
</dbReference>
<dbReference type="InterPro" id="IPR002562">
    <property type="entry name" value="3'-5'_exonuclease_dom"/>
</dbReference>
<comment type="similarity">
    <text evidence="6">Belongs to the RNase D family.</text>
</comment>
<evidence type="ECO:0000256" key="1">
    <source>
        <dbReference type="ARBA" id="ARBA00022490"/>
    </source>
</evidence>
<dbReference type="CDD" id="cd06142">
    <property type="entry name" value="RNaseD_exo"/>
    <property type="match status" value="1"/>
</dbReference>
<dbReference type="NCBIfam" id="TIGR01388">
    <property type="entry name" value="rnd"/>
    <property type="match status" value="1"/>
</dbReference>
<dbReference type="GO" id="GO:0005737">
    <property type="term" value="C:cytoplasm"/>
    <property type="evidence" value="ECO:0007669"/>
    <property type="project" value="UniProtKB-SubCell"/>
</dbReference>
<dbReference type="SUPFAM" id="SSF53098">
    <property type="entry name" value="Ribonuclease H-like"/>
    <property type="match status" value="1"/>
</dbReference>
<keyword evidence="5 6" id="KW-0269">Exonuclease</keyword>
<organism evidence="8 9">
    <name type="scientific">Pasteurella canis</name>
    <dbReference type="NCBI Taxonomy" id="753"/>
    <lineage>
        <taxon>Bacteria</taxon>
        <taxon>Pseudomonadati</taxon>
        <taxon>Pseudomonadota</taxon>
        <taxon>Gammaproteobacteria</taxon>
        <taxon>Pasteurellales</taxon>
        <taxon>Pasteurellaceae</taxon>
        <taxon>Pasteurella</taxon>
    </lineage>
</organism>
<dbReference type="SMART" id="SM00341">
    <property type="entry name" value="HRDC"/>
    <property type="match status" value="1"/>
</dbReference>
<dbReference type="HAMAP" id="MF_01899">
    <property type="entry name" value="RNase_D"/>
    <property type="match status" value="1"/>
</dbReference>
<comment type="catalytic activity">
    <reaction evidence="6">
        <text>Exonucleolytic cleavage that removes extra residues from the 3'-terminus of tRNA to produce 5'-mononucleotides.</text>
        <dbReference type="EC" id="3.1.13.5"/>
    </reaction>
</comment>
<proteinExistence type="inferred from homology"/>
<dbReference type="InterPro" id="IPR006292">
    <property type="entry name" value="RNase_D"/>
</dbReference>
<dbReference type="InterPro" id="IPR012337">
    <property type="entry name" value="RNaseH-like_sf"/>
</dbReference>
<gene>
    <name evidence="6 8" type="primary">rnd</name>
    <name evidence="8" type="ORF">NCTC11621_00741</name>
</gene>
<dbReference type="RefSeq" id="WP_115322631.1">
    <property type="nucleotide sequence ID" value="NZ_UGTV01000015.1"/>
</dbReference>
<dbReference type="Pfam" id="PF00570">
    <property type="entry name" value="HRDC"/>
    <property type="match status" value="1"/>
</dbReference>
<dbReference type="InterPro" id="IPR010997">
    <property type="entry name" value="HRDC-like_sf"/>
</dbReference>
<evidence type="ECO:0000256" key="5">
    <source>
        <dbReference type="ARBA" id="ARBA00022839"/>
    </source>
</evidence>
<dbReference type="GO" id="GO:0033890">
    <property type="term" value="F:ribonuclease D activity"/>
    <property type="evidence" value="ECO:0007669"/>
    <property type="project" value="UniProtKB-UniRule"/>
</dbReference>
<dbReference type="Pfam" id="PF21293">
    <property type="entry name" value="RNAseD_HRDC_C"/>
    <property type="match status" value="1"/>
</dbReference>
<dbReference type="InterPro" id="IPR036397">
    <property type="entry name" value="RNaseH_sf"/>
</dbReference>
<evidence type="ECO:0000259" key="7">
    <source>
        <dbReference type="PROSITE" id="PS50967"/>
    </source>
</evidence>
<sequence length="386" mass="44841">MNCQLKEIQNKPHFKVINTDLALAEICHIVQQKSVIALDTEFIRIRTLYPKLGLIQLYDGEQVYLIDPIVIQNFSPFVALLANQSVLKVLHASSEDLEVFLHYFQQLPIPMRDTQIMANFLNFPNSTGLATLIQHYFQLEIDKGASRTDWLARPLSEKQLIYAAADVWYLLPLYQRMQQELTKTVWQKAVEDDCNSLLIKREQSKDPELAYLSIANGWRLDSLQLMRLKLLAKWRQEEAMKRDLALNFVVRSEHLLQVAKYNPKHTSELLELGLTTQEVRIHGKKILHLLTQVKRIQPTEYPAPIVRIADDPRYKKTLKALQEKLKALSPQDLPIEVIASKRSLESLIKWYWLEEESVEKLPDLLIGWRREFGLALLATLKSNEKI</sequence>
<dbReference type="GO" id="GO:0042780">
    <property type="term" value="P:tRNA 3'-end processing"/>
    <property type="evidence" value="ECO:0007669"/>
    <property type="project" value="UniProtKB-UniRule"/>
</dbReference>
<evidence type="ECO:0000256" key="3">
    <source>
        <dbReference type="ARBA" id="ARBA00022722"/>
    </source>
</evidence>
<dbReference type="Proteomes" id="UP000254704">
    <property type="component" value="Unassembled WGS sequence"/>
</dbReference>
<keyword evidence="3 6" id="KW-0540">Nuclease</keyword>
<comment type="subcellular location">
    <subcellularLocation>
        <location evidence="6">Cytoplasm</location>
    </subcellularLocation>
</comment>
<accession>A0A379ETL7</accession>
<dbReference type="InterPro" id="IPR051086">
    <property type="entry name" value="RNase_D-like"/>
</dbReference>
<evidence type="ECO:0000313" key="9">
    <source>
        <dbReference type="Proteomes" id="UP000254704"/>
    </source>
</evidence>